<gene>
    <name evidence="1" type="ORF">CFP56_040857</name>
</gene>
<reference evidence="1 2" key="1">
    <citation type="journal article" date="2018" name="Sci. Data">
        <title>The draft genome sequence of cork oak.</title>
        <authorList>
            <person name="Ramos A.M."/>
            <person name="Usie A."/>
            <person name="Barbosa P."/>
            <person name="Barros P.M."/>
            <person name="Capote T."/>
            <person name="Chaves I."/>
            <person name="Simoes F."/>
            <person name="Abreu I."/>
            <person name="Carrasquinho I."/>
            <person name="Faro C."/>
            <person name="Guimaraes J.B."/>
            <person name="Mendonca D."/>
            <person name="Nobrega F."/>
            <person name="Rodrigues L."/>
            <person name="Saibo N.J.M."/>
            <person name="Varela M.C."/>
            <person name="Egas C."/>
            <person name="Matos J."/>
            <person name="Miguel C.M."/>
            <person name="Oliveira M.M."/>
            <person name="Ricardo C.P."/>
            <person name="Goncalves S."/>
        </authorList>
    </citation>
    <scope>NUCLEOTIDE SEQUENCE [LARGE SCALE GENOMIC DNA]</scope>
    <source>
        <strain evidence="2">cv. HL8</strain>
    </source>
</reference>
<evidence type="ECO:0000313" key="2">
    <source>
        <dbReference type="Proteomes" id="UP000237347"/>
    </source>
</evidence>
<dbReference type="AlphaFoldDB" id="A0AAW0IXE3"/>
<organism evidence="1 2">
    <name type="scientific">Quercus suber</name>
    <name type="common">Cork oak</name>
    <dbReference type="NCBI Taxonomy" id="58331"/>
    <lineage>
        <taxon>Eukaryota</taxon>
        <taxon>Viridiplantae</taxon>
        <taxon>Streptophyta</taxon>
        <taxon>Embryophyta</taxon>
        <taxon>Tracheophyta</taxon>
        <taxon>Spermatophyta</taxon>
        <taxon>Magnoliopsida</taxon>
        <taxon>eudicotyledons</taxon>
        <taxon>Gunneridae</taxon>
        <taxon>Pentapetalae</taxon>
        <taxon>rosids</taxon>
        <taxon>fabids</taxon>
        <taxon>Fagales</taxon>
        <taxon>Fagaceae</taxon>
        <taxon>Quercus</taxon>
    </lineage>
</organism>
<accession>A0AAW0IXE3</accession>
<comment type="caution">
    <text evidence="1">The sequence shown here is derived from an EMBL/GenBank/DDBJ whole genome shotgun (WGS) entry which is preliminary data.</text>
</comment>
<proteinExistence type="predicted"/>
<dbReference type="Proteomes" id="UP000237347">
    <property type="component" value="Unassembled WGS sequence"/>
</dbReference>
<protein>
    <submittedName>
        <fullName evidence="1">Uncharacterized protein</fullName>
    </submittedName>
</protein>
<sequence length="106" mass="12420">MFNVTNRLVVLFLRIDVDPVDGFVTKHKLTQWNLQQAEREVMHRSDRTQGNGYACKEKYSEVRRDDVQITIDSKALKDMSNHIFSPFRNPTPRNIFVPIQVAPKYV</sequence>
<name>A0AAW0IXE3_QUESU</name>
<dbReference type="EMBL" id="PKMF04000805">
    <property type="protein sequence ID" value="KAK7818956.1"/>
    <property type="molecule type" value="Genomic_DNA"/>
</dbReference>
<keyword evidence="2" id="KW-1185">Reference proteome</keyword>
<evidence type="ECO:0000313" key="1">
    <source>
        <dbReference type="EMBL" id="KAK7818956.1"/>
    </source>
</evidence>